<dbReference type="SUPFAM" id="SSF52129">
    <property type="entry name" value="Caspase-like"/>
    <property type="match status" value="1"/>
</dbReference>
<keyword evidence="9" id="KW-0378">Hydrolase</keyword>
<dbReference type="GO" id="GO:0005886">
    <property type="term" value="C:plasma membrane"/>
    <property type="evidence" value="ECO:0007669"/>
    <property type="project" value="UniProtKB-ARBA"/>
</dbReference>
<name>A0A3Q1HL09_ANATE</name>
<dbReference type="PROSITE" id="PS50207">
    <property type="entry name" value="CASPASE_P10"/>
    <property type="match status" value="1"/>
</dbReference>
<evidence type="ECO:0000256" key="4">
    <source>
        <dbReference type="ARBA" id="ARBA00022490"/>
    </source>
</evidence>
<evidence type="ECO:0000256" key="9">
    <source>
        <dbReference type="ARBA" id="ARBA00022801"/>
    </source>
</evidence>
<accession>A0A3Q1HL09</accession>
<dbReference type="GO" id="GO:0005737">
    <property type="term" value="C:cytoplasm"/>
    <property type="evidence" value="ECO:0007669"/>
    <property type="project" value="UniProtKB-SubCell"/>
</dbReference>
<sequence>MMDRVKLSRIDEELDSSEVAELCFLCHDVVKKKQLEGVRDAKDLFLKLEEKDLLSNYSFLSQLLETIRRPDLLNLLETDSRPPQETGANPTLSAYRVMLYKIYEDMTRENFEKMKFLLNDKLGKRNIETCDTALDLFVEMEKADLLSNTKLTELQTILQEFDQQLASTVQRYREGLSQPEQIRLPPHFSMDDQRFTHQSTEPTWSIAETQPNGEPVYSDAEPLQTKSSSPPDETEYYILNHNPRGLCVVINNEVFEEASGLKERRGSHQDESTLRSVFSRLGFKMVVHKNLTAKKMRSEIQELGATDFFNHDALVVCVLSHGEKGSVFGTDGLEVSLRELTQPFTSGNAPTLARKPKLFFIQACQGSDFQRGAIPCPVKQRQEEKKNEQSVFEDDAGRVTVETIPHDADFLMGMATVPEYKSFRNTSTGSIYIQELCRQLVRSASKSSENDDILTVLTRVNREVSQGDYQRKKQMPEPKYTLTKKLVLKFV</sequence>
<dbReference type="PANTHER" id="PTHR48169:SF7">
    <property type="entry name" value="CASPASE 10"/>
    <property type="match status" value="1"/>
</dbReference>
<reference evidence="21" key="3">
    <citation type="submission" date="2025-09" db="UniProtKB">
        <authorList>
            <consortium name="Ensembl"/>
        </authorList>
    </citation>
    <scope>IDENTIFICATION</scope>
</reference>
<keyword evidence="4" id="KW-0963">Cytoplasm</keyword>
<keyword evidence="12" id="KW-0539">Nucleus</keyword>
<dbReference type="PANTHER" id="PTHR48169">
    <property type="entry name" value="DED DOMAIN-CONTAINING PROTEIN"/>
    <property type="match status" value="1"/>
</dbReference>
<feature type="compositionally biased region" description="Polar residues" evidence="17">
    <location>
        <begin position="196"/>
        <end position="212"/>
    </location>
</feature>
<dbReference type="GO" id="GO:0005634">
    <property type="term" value="C:nucleus"/>
    <property type="evidence" value="ECO:0007669"/>
    <property type="project" value="UniProtKB-SubCell"/>
</dbReference>
<dbReference type="InterPro" id="IPR002138">
    <property type="entry name" value="Pept_C14_p10"/>
</dbReference>
<proteinExistence type="inferred from homology"/>
<dbReference type="Ensembl" id="ENSATET00000005801.3">
    <property type="protein sequence ID" value="ENSATEP00000005703.1"/>
    <property type="gene ID" value="ENSATEG00000004046.3"/>
</dbReference>
<evidence type="ECO:0000259" key="20">
    <source>
        <dbReference type="PROSITE" id="PS50208"/>
    </source>
</evidence>
<evidence type="ECO:0000256" key="2">
    <source>
        <dbReference type="ARBA" id="ARBA00004496"/>
    </source>
</evidence>
<dbReference type="CDD" id="cd08334">
    <property type="entry name" value="DED_Caspase_8_10_r2"/>
    <property type="match status" value="1"/>
</dbReference>
<dbReference type="GO" id="GO:0006508">
    <property type="term" value="P:proteolysis"/>
    <property type="evidence" value="ECO:0007669"/>
    <property type="project" value="UniProtKB-KW"/>
</dbReference>
<gene>
    <name evidence="21" type="primary">CASP10</name>
</gene>
<evidence type="ECO:0000256" key="10">
    <source>
        <dbReference type="ARBA" id="ARBA00022807"/>
    </source>
</evidence>
<dbReference type="Pfam" id="PF00656">
    <property type="entry name" value="Peptidase_C14"/>
    <property type="match status" value="1"/>
</dbReference>
<evidence type="ECO:0000256" key="13">
    <source>
        <dbReference type="ARBA" id="ARBA00051626"/>
    </source>
</evidence>
<dbReference type="FunFam" id="1.10.533.10:FF:000016">
    <property type="entry name" value="CASP8 and FADD-like apoptosis regulator"/>
    <property type="match status" value="1"/>
</dbReference>
<dbReference type="PROSITE" id="PS50168">
    <property type="entry name" value="DED"/>
    <property type="match status" value="2"/>
</dbReference>
<keyword evidence="6" id="KW-0645">Protease</keyword>
<dbReference type="InterPro" id="IPR001875">
    <property type="entry name" value="DED_dom"/>
</dbReference>
<dbReference type="STRING" id="64144.ENSATEP00000005717"/>
<keyword evidence="5" id="KW-0597">Phosphoprotein</keyword>
<comment type="subcellular location">
    <subcellularLocation>
        <location evidence="2">Cytoplasm</location>
    </subcellularLocation>
    <subcellularLocation>
        <location evidence="1">Nucleus</location>
    </subcellularLocation>
</comment>
<evidence type="ECO:0000256" key="3">
    <source>
        <dbReference type="ARBA" id="ARBA00010134"/>
    </source>
</evidence>
<dbReference type="GO" id="GO:0006915">
    <property type="term" value="P:apoptotic process"/>
    <property type="evidence" value="ECO:0007669"/>
    <property type="project" value="UniProtKB-KW"/>
</dbReference>
<evidence type="ECO:0000256" key="5">
    <source>
        <dbReference type="ARBA" id="ARBA00022553"/>
    </source>
</evidence>
<dbReference type="InterPro" id="IPR001309">
    <property type="entry name" value="Pept_C14_p20"/>
</dbReference>
<evidence type="ECO:0000313" key="22">
    <source>
        <dbReference type="Proteomes" id="UP000265040"/>
    </source>
</evidence>
<keyword evidence="10" id="KW-0788">Thiol protease</keyword>
<evidence type="ECO:0000259" key="19">
    <source>
        <dbReference type="PROSITE" id="PS50207"/>
    </source>
</evidence>
<keyword evidence="22" id="KW-1185">Reference proteome</keyword>
<dbReference type="PROSITE" id="PS50208">
    <property type="entry name" value="CASPASE_P20"/>
    <property type="match status" value="1"/>
</dbReference>
<feature type="domain" description="DED" evidence="18">
    <location>
        <begin position="2"/>
        <end position="78"/>
    </location>
</feature>
<evidence type="ECO:0000256" key="16">
    <source>
        <dbReference type="RuleBase" id="RU003971"/>
    </source>
</evidence>
<reference evidence="21" key="1">
    <citation type="submission" date="2021-04" db="EMBL/GenBank/DDBJ databases">
        <authorList>
            <consortium name="Wellcome Sanger Institute Data Sharing"/>
        </authorList>
    </citation>
    <scope>NUCLEOTIDE SEQUENCE [LARGE SCALE GENOMIC DNA]</scope>
</reference>
<feature type="domain" description="Caspase family p20" evidence="20">
    <location>
        <begin position="243"/>
        <end position="368"/>
    </location>
</feature>
<dbReference type="GO" id="GO:0032991">
    <property type="term" value="C:protein-containing complex"/>
    <property type="evidence" value="ECO:0007669"/>
    <property type="project" value="UniProtKB-ARBA"/>
</dbReference>
<reference evidence="21" key="2">
    <citation type="submission" date="2025-08" db="UniProtKB">
        <authorList>
            <consortium name="Ensembl"/>
        </authorList>
    </citation>
    <scope>IDENTIFICATION</scope>
</reference>
<comment type="catalytic activity">
    <reaction evidence="13">
        <text>Strict requirement for Asp at position P1 and has a preferred cleavage sequence of (Leu/Asp/Val)-Glu-Thr-Asp-|-(Gly/Ser/Ala).</text>
        <dbReference type="EC" id="3.4.22.61"/>
    </reaction>
</comment>
<evidence type="ECO:0000313" key="21">
    <source>
        <dbReference type="Ensembl" id="ENSATEP00000005703.1"/>
    </source>
</evidence>
<evidence type="ECO:0000256" key="7">
    <source>
        <dbReference type="ARBA" id="ARBA00022703"/>
    </source>
</evidence>
<dbReference type="Gene3D" id="3.40.50.1460">
    <property type="match status" value="1"/>
</dbReference>
<keyword evidence="7" id="KW-0053">Apoptosis</keyword>
<evidence type="ECO:0000259" key="18">
    <source>
        <dbReference type="PROSITE" id="PS50168"/>
    </source>
</evidence>
<dbReference type="GO" id="GO:0004197">
    <property type="term" value="F:cysteine-type endopeptidase activity"/>
    <property type="evidence" value="ECO:0007669"/>
    <property type="project" value="InterPro"/>
</dbReference>
<evidence type="ECO:0000256" key="15">
    <source>
        <dbReference type="ARBA" id="ARBA00068172"/>
    </source>
</evidence>
<dbReference type="GO" id="GO:0043065">
    <property type="term" value="P:positive regulation of apoptotic process"/>
    <property type="evidence" value="ECO:0007669"/>
    <property type="project" value="UniProtKB-ARBA"/>
</dbReference>
<evidence type="ECO:0000256" key="17">
    <source>
        <dbReference type="SAM" id="MobiDB-lite"/>
    </source>
</evidence>
<dbReference type="CDD" id="cd00032">
    <property type="entry name" value="CASc"/>
    <property type="match status" value="1"/>
</dbReference>
<feature type="region of interest" description="Disordered" evidence="17">
    <location>
        <begin position="184"/>
        <end position="232"/>
    </location>
</feature>
<dbReference type="SMART" id="SM00031">
    <property type="entry name" value="DED"/>
    <property type="match status" value="2"/>
</dbReference>
<dbReference type="InterPro" id="IPR029030">
    <property type="entry name" value="Caspase-like_dom_sf"/>
</dbReference>
<dbReference type="GO" id="GO:0051604">
    <property type="term" value="P:protein maturation"/>
    <property type="evidence" value="ECO:0007669"/>
    <property type="project" value="UniProtKB-ARBA"/>
</dbReference>
<protein>
    <recommendedName>
        <fullName evidence="15">Caspase-8</fullName>
        <ecNumber evidence="14">3.4.22.61</ecNumber>
    </recommendedName>
</protein>
<evidence type="ECO:0000256" key="1">
    <source>
        <dbReference type="ARBA" id="ARBA00004123"/>
    </source>
</evidence>
<dbReference type="OrthoDB" id="6114029at2759"/>
<dbReference type="Proteomes" id="UP000265040">
    <property type="component" value="Chromosome 17"/>
</dbReference>
<evidence type="ECO:0000256" key="8">
    <source>
        <dbReference type="ARBA" id="ARBA00022737"/>
    </source>
</evidence>
<organism evidence="21 22">
    <name type="scientific">Anabas testudineus</name>
    <name type="common">Climbing perch</name>
    <name type="synonym">Anthias testudineus</name>
    <dbReference type="NCBI Taxonomy" id="64144"/>
    <lineage>
        <taxon>Eukaryota</taxon>
        <taxon>Metazoa</taxon>
        <taxon>Chordata</taxon>
        <taxon>Craniata</taxon>
        <taxon>Vertebrata</taxon>
        <taxon>Euteleostomi</taxon>
        <taxon>Actinopterygii</taxon>
        <taxon>Neopterygii</taxon>
        <taxon>Teleostei</taxon>
        <taxon>Neoteleostei</taxon>
        <taxon>Acanthomorphata</taxon>
        <taxon>Anabantaria</taxon>
        <taxon>Anabantiformes</taxon>
        <taxon>Anabantoidei</taxon>
        <taxon>Anabantidae</taxon>
        <taxon>Anabas</taxon>
    </lineage>
</organism>
<dbReference type="SMART" id="SM00115">
    <property type="entry name" value="CASc"/>
    <property type="match status" value="1"/>
</dbReference>
<dbReference type="EC" id="3.4.22.61" evidence="14"/>
<feature type="domain" description="DED" evidence="18">
    <location>
        <begin position="94"/>
        <end position="171"/>
    </location>
</feature>
<dbReference type="SUPFAM" id="SSF47986">
    <property type="entry name" value="DEATH domain"/>
    <property type="match status" value="2"/>
</dbReference>
<comment type="similarity">
    <text evidence="3 16">Belongs to the peptidase C14A family.</text>
</comment>
<dbReference type="GeneTree" id="ENSGT00940000166591"/>
<dbReference type="PROSITE" id="PS01122">
    <property type="entry name" value="CASPASE_CYS"/>
    <property type="match status" value="1"/>
</dbReference>
<feature type="domain" description="Caspase family p10" evidence="19">
    <location>
        <begin position="400"/>
        <end position="488"/>
    </location>
</feature>
<keyword evidence="11" id="KW-0865">Zymogen</keyword>
<dbReference type="FunFam" id="3.40.50.1460:FF:000008">
    <property type="entry name" value="caspase-8 isoform X1"/>
    <property type="match status" value="1"/>
</dbReference>
<dbReference type="PRINTS" id="PR00376">
    <property type="entry name" value="IL1BCENZYME"/>
</dbReference>
<dbReference type="Gene3D" id="1.10.533.10">
    <property type="entry name" value="Death Domain, Fas"/>
    <property type="match status" value="2"/>
</dbReference>
<dbReference type="InterPro" id="IPR015917">
    <property type="entry name" value="Pept_C14A"/>
</dbReference>
<dbReference type="InterPro" id="IPR033139">
    <property type="entry name" value="Caspase_cys_AS"/>
</dbReference>
<dbReference type="Pfam" id="PF01335">
    <property type="entry name" value="DED"/>
    <property type="match status" value="2"/>
</dbReference>
<dbReference type="InParanoid" id="A0A3Q1HL09"/>
<evidence type="ECO:0000256" key="12">
    <source>
        <dbReference type="ARBA" id="ARBA00023242"/>
    </source>
</evidence>
<dbReference type="InterPro" id="IPR011029">
    <property type="entry name" value="DEATH-like_dom_sf"/>
</dbReference>
<dbReference type="AlphaFoldDB" id="A0A3Q1HL09"/>
<dbReference type="CDD" id="cd08792">
    <property type="entry name" value="DED_Caspase_8_10_r1"/>
    <property type="match status" value="1"/>
</dbReference>
<evidence type="ECO:0000256" key="6">
    <source>
        <dbReference type="ARBA" id="ARBA00022670"/>
    </source>
</evidence>
<evidence type="ECO:0000256" key="14">
    <source>
        <dbReference type="ARBA" id="ARBA00066479"/>
    </source>
</evidence>
<dbReference type="InterPro" id="IPR011600">
    <property type="entry name" value="Pept_C14_caspase"/>
</dbReference>
<evidence type="ECO:0000256" key="11">
    <source>
        <dbReference type="ARBA" id="ARBA00023145"/>
    </source>
</evidence>
<keyword evidence="8" id="KW-0677">Repeat</keyword>